<protein>
    <recommendedName>
        <fullName evidence="5">UTP--glucose-1-phosphate uridylyltransferase</fullName>
    </recommendedName>
</protein>
<comment type="similarity">
    <text evidence="1">Belongs to the UDPGP type 1 family.</text>
</comment>
<organism evidence="4">
    <name type="scientific">OCS116 cluster bacterium</name>
    <dbReference type="NCBI Taxonomy" id="2030921"/>
    <lineage>
        <taxon>Bacteria</taxon>
        <taxon>Pseudomonadati</taxon>
        <taxon>Pseudomonadota</taxon>
        <taxon>Alphaproteobacteria</taxon>
        <taxon>OCS116 cluster</taxon>
    </lineage>
</organism>
<dbReference type="AlphaFoldDB" id="A0A2A4Z361"/>
<dbReference type="InterPro" id="IPR016267">
    <property type="entry name" value="UDPGP_trans"/>
</dbReference>
<dbReference type="Gene3D" id="3.90.550.10">
    <property type="entry name" value="Spore Coat Polysaccharide Biosynthesis Protein SpsA, Chain A"/>
    <property type="match status" value="1"/>
</dbReference>
<accession>A0A2A4Z361</accession>
<dbReference type="GO" id="GO:0003983">
    <property type="term" value="F:UTP:glucose-1-phosphate uridylyltransferase activity"/>
    <property type="evidence" value="ECO:0007669"/>
    <property type="project" value="InterPro"/>
</dbReference>
<sequence>MGMADIFLPEKLELELHNNGLDVENFYARVLMYRAGQYPTNNLVSASPMEAIVNFSDIKPADEALGIETIKSAKVAFAIINGGMATRFGGEVKGIVEVLPDYSFIRVAVEKVKLLSRKYNVSVPIIFMNSVQTDQATKQHLEQNDYFGYGRERFQFFSQSSAPRLNRSGSYHHGTDGYFEQASTGHGDFFTAIRTSGTLDWLKSQGIENILIANVDNLGVEINPKSLGYFKSLKSDMLCEVVEKRPEEIGGVPVMVEGRPRIAEWFTLPYNMQFEDLKHINTNNIWVDLKRLYRPLPLHWYAVEKIVKGDPIIQFERLVAQYSWYCDCTILQVPQSHFIPAKTKQQIVENGGFYKDIIAEFGSF</sequence>
<gene>
    <name evidence="4" type="ORF">COB13_08475</name>
</gene>
<proteinExistence type="inferred from homology"/>
<reference evidence="4" key="2">
    <citation type="journal article" date="2018" name="ISME J.">
        <title>A dynamic microbial community with high functional redundancy inhabits the cold, oxic subseafloor aquifer.</title>
        <authorList>
            <person name="Tully B.J."/>
            <person name="Wheat C.G."/>
            <person name="Glazer B.T."/>
            <person name="Huber J.A."/>
        </authorList>
    </citation>
    <scope>NUCLEOTIDE SEQUENCE</scope>
    <source>
        <strain evidence="4">NORP83</strain>
    </source>
</reference>
<name>A0A2A4Z361_9PROT</name>
<dbReference type="InterPro" id="IPR029044">
    <property type="entry name" value="Nucleotide-diphossugar_trans"/>
</dbReference>
<dbReference type="Pfam" id="PF01704">
    <property type="entry name" value="UDPGP"/>
    <property type="match status" value="1"/>
</dbReference>
<dbReference type="GO" id="GO:0006011">
    <property type="term" value="P:UDP-alpha-D-glucose metabolic process"/>
    <property type="evidence" value="ECO:0007669"/>
    <property type="project" value="InterPro"/>
</dbReference>
<reference key="1">
    <citation type="submission" date="2017-08" db="EMBL/GenBank/DDBJ databases">
        <title>A dynamic microbial community with high functional redundancy inhabits the cold, oxic subseafloor aquifer.</title>
        <authorList>
            <person name="Tully B.J."/>
            <person name="Wheat C.G."/>
            <person name="Glazer B.T."/>
            <person name="Huber J.A."/>
        </authorList>
    </citation>
    <scope>NUCLEOTIDE SEQUENCE [LARGE SCALE GENOMIC DNA]</scope>
</reference>
<evidence type="ECO:0008006" key="5">
    <source>
        <dbReference type="Google" id="ProtNLM"/>
    </source>
</evidence>
<dbReference type="EMBL" id="NVUS01000009">
    <property type="protein sequence ID" value="PCJ00988.1"/>
    <property type="molecule type" value="Genomic_DNA"/>
</dbReference>
<evidence type="ECO:0000313" key="4">
    <source>
        <dbReference type="EMBL" id="PCJ00988.1"/>
    </source>
</evidence>
<dbReference type="SUPFAM" id="SSF53448">
    <property type="entry name" value="Nucleotide-diphospho-sugar transferases"/>
    <property type="match status" value="1"/>
</dbReference>
<keyword evidence="3" id="KW-0548">Nucleotidyltransferase</keyword>
<dbReference type="InterPro" id="IPR002618">
    <property type="entry name" value="UDPGP_fam"/>
</dbReference>
<keyword evidence="2" id="KW-0808">Transferase</keyword>
<dbReference type="PANTHER" id="PTHR43511">
    <property type="match status" value="1"/>
</dbReference>
<comment type="caution">
    <text evidence="4">The sequence shown here is derived from an EMBL/GenBank/DDBJ whole genome shotgun (WGS) entry which is preliminary data.</text>
</comment>
<evidence type="ECO:0000256" key="2">
    <source>
        <dbReference type="ARBA" id="ARBA00022679"/>
    </source>
</evidence>
<evidence type="ECO:0000256" key="1">
    <source>
        <dbReference type="ARBA" id="ARBA00010401"/>
    </source>
</evidence>
<evidence type="ECO:0000256" key="3">
    <source>
        <dbReference type="ARBA" id="ARBA00022695"/>
    </source>
</evidence>